<dbReference type="FunCoup" id="A0A6I9RYY6">
    <property type="interactions" value="2042"/>
</dbReference>
<dbReference type="InterPro" id="IPR037151">
    <property type="entry name" value="AlkB-like_sf"/>
</dbReference>
<feature type="region of interest" description="Disordered" evidence="2">
    <location>
        <begin position="560"/>
        <end position="603"/>
    </location>
</feature>
<reference evidence="5" key="1">
    <citation type="submission" date="2025-08" db="UniProtKB">
        <authorList>
            <consortium name="RefSeq"/>
        </authorList>
    </citation>
    <scope>IDENTIFICATION</scope>
</reference>
<dbReference type="Proteomes" id="UP000504607">
    <property type="component" value="Chromosome 12"/>
</dbReference>
<dbReference type="PROSITE" id="PS51471">
    <property type="entry name" value="FE2OG_OXY"/>
    <property type="match status" value="1"/>
</dbReference>
<feature type="domain" description="Fe2OG dioxygenase" evidence="3">
    <location>
        <begin position="292"/>
        <end position="389"/>
    </location>
</feature>
<protein>
    <submittedName>
        <fullName evidence="5">RNA demethylase ALKBH9B</fullName>
    </submittedName>
</protein>
<feature type="region of interest" description="Disordered" evidence="2">
    <location>
        <begin position="48"/>
        <end position="157"/>
    </location>
</feature>
<dbReference type="InterPro" id="IPR005123">
    <property type="entry name" value="Oxoglu/Fe-dep_dioxygenase_dom"/>
</dbReference>
<evidence type="ECO:0000313" key="4">
    <source>
        <dbReference type="Proteomes" id="UP000504607"/>
    </source>
</evidence>
<name>A0A6I9RYY6_ELAGV</name>
<accession>A0A6I9RYY6</accession>
<dbReference type="PANTHER" id="PTHR31447:SF5">
    <property type="entry name" value="FE2OG DIOXYGENASE DOMAIN-CONTAINING PROTEIN"/>
    <property type="match status" value="1"/>
</dbReference>
<dbReference type="GO" id="GO:0003729">
    <property type="term" value="F:mRNA binding"/>
    <property type="evidence" value="ECO:0007669"/>
    <property type="project" value="InterPro"/>
</dbReference>
<dbReference type="GeneID" id="105054646"/>
<dbReference type="Gene3D" id="2.60.120.590">
    <property type="entry name" value="Alpha-ketoglutarate-dependent dioxygenase AlkB-like"/>
    <property type="match status" value="1"/>
</dbReference>
<feature type="compositionally biased region" description="Basic and acidic residues" evidence="2">
    <location>
        <begin position="526"/>
        <end position="544"/>
    </location>
</feature>
<dbReference type="SUPFAM" id="SSF51197">
    <property type="entry name" value="Clavaminate synthase-like"/>
    <property type="match status" value="1"/>
</dbReference>
<evidence type="ECO:0000256" key="2">
    <source>
        <dbReference type="SAM" id="MobiDB-lite"/>
    </source>
</evidence>
<evidence type="ECO:0000256" key="1">
    <source>
        <dbReference type="ARBA" id="ARBA00007879"/>
    </source>
</evidence>
<dbReference type="InterPro" id="IPR027450">
    <property type="entry name" value="AlkB-like"/>
</dbReference>
<dbReference type="InParanoid" id="A0A6I9RYY6"/>
<gene>
    <name evidence="5" type="primary">LOC105054646</name>
</gene>
<feature type="compositionally biased region" description="Basic and acidic residues" evidence="2">
    <location>
        <begin position="497"/>
        <end position="513"/>
    </location>
</feature>
<dbReference type="Pfam" id="PF13532">
    <property type="entry name" value="2OG-FeII_Oxy_2"/>
    <property type="match status" value="1"/>
</dbReference>
<dbReference type="GO" id="GO:0006402">
    <property type="term" value="P:mRNA catabolic process"/>
    <property type="evidence" value="ECO:0007669"/>
    <property type="project" value="InterPro"/>
</dbReference>
<dbReference type="InterPro" id="IPR044842">
    <property type="entry name" value="ALKBH9B/ALKBH10B-like"/>
</dbReference>
<proteinExistence type="inferred from homology"/>
<sequence>MDDPFVQDYEPSELEIAAEFLINWLPFLTRDLCDGCSAALRRRIQSLHSGDAAVSGDAEASASGGGEDLGASSTPVPPESSDFSDRIRMTGWDSEPLPESPKVRMSWADMAQEDELEEEEEEARRRSLEAGAREEEGEVGRGKGEEEEGKKKPELSREQRELIRFRNVGRKKDFICLERVKGKIVNILDGLELHTGVFSAVEQKRIVDFIYELQEKGRNNHLGEHTYSEPRKWMRGKGRVNIQFGCCYNYAMDKDGNLPGILQNVIADPIPHLFKVIIRRLIRWHVLPATCIPDSCIVNIYEPGDCIPPHIDSHDFVRPFCTVSFLSECNILFGSNLKVAGAGEFTGSIAIPLPVGSVLVLNGNGADVAKHCVPAVPTKRISITFRKMDENKQPVGFKPEPDLQNIQPLPYDSEAKKLPHQDWNKQPAVESKSFKKGKKSKGRSAGMKPEQHLYDTQPHPYDPSMSTKRSPLRDMYEQPAMASNASERRKNFVGRSTESKPKPDLQDMQLHQDDADDLTNKSVQRGRHEEEHDNLESSKDYGGRRVRMEQRRIIISRNMEGEEETLPLGGQTSEPTRLSRAHLGSPNNGRRRVRVSLSNDQWC</sequence>
<feature type="compositionally biased region" description="Low complexity" evidence="2">
    <location>
        <begin position="49"/>
        <end position="62"/>
    </location>
</feature>
<evidence type="ECO:0000313" key="5">
    <source>
        <dbReference type="RefSeq" id="XP_010934517.1"/>
    </source>
</evidence>
<dbReference type="PANTHER" id="PTHR31447">
    <property type="entry name" value="HYDROXYPROLINE-RICH GLYCOPROTEIN FAMILY PROTEIN-RELATED"/>
    <property type="match status" value="1"/>
</dbReference>
<feature type="compositionally biased region" description="Basic and acidic residues" evidence="2">
    <location>
        <begin position="122"/>
        <end position="157"/>
    </location>
</feature>
<evidence type="ECO:0000259" key="3">
    <source>
        <dbReference type="PROSITE" id="PS51471"/>
    </source>
</evidence>
<feature type="region of interest" description="Disordered" evidence="2">
    <location>
        <begin position="418"/>
        <end position="544"/>
    </location>
</feature>
<feature type="compositionally biased region" description="Acidic residues" evidence="2">
    <location>
        <begin position="111"/>
        <end position="121"/>
    </location>
</feature>
<dbReference type="GO" id="GO:0032451">
    <property type="term" value="F:demethylase activity"/>
    <property type="evidence" value="ECO:0007669"/>
    <property type="project" value="InterPro"/>
</dbReference>
<organism evidence="4 5">
    <name type="scientific">Elaeis guineensis var. tenera</name>
    <name type="common">Oil palm</name>
    <dbReference type="NCBI Taxonomy" id="51953"/>
    <lineage>
        <taxon>Eukaryota</taxon>
        <taxon>Viridiplantae</taxon>
        <taxon>Streptophyta</taxon>
        <taxon>Embryophyta</taxon>
        <taxon>Tracheophyta</taxon>
        <taxon>Spermatophyta</taxon>
        <taxon>Magnoliopsida</taxon>
        <taxon>Liliopsida</taxon>
        <taxon>Arecaceae</taxon>
        <taxon>Arecoideae</taxon>
        <taxon>Cocoseae</taxon>
        <taxon>Elaeidinae</taxon>
        <taxon>Elaeis</taxon>
    </lineage>
</organism>
<dbReference type="KEGG" id="egu:105054646"/>
<dbReference type="OrthoDB" id="770030at2759"/>
<comment type="similarity">
    <text evidence="1">Belongs to the alkB family.</text>
</comment>
<keyword evidence="4" id="KW-1185">Reference proteome</keyword>
<dbReference type="RefSeq" id="XP_010934517.1">
    <property type="nucleotide sequence ID" value="XM_010936215.2"/>
</dbReference>
<dbReference type="AlphaFoldDB" id="A0A6I9RYY6"/>